<protein>
    <submittedName>
        <fullName evidence="8">DNA-binding response regulator</fullName>
    </submittedName>
</protein>
<dbReference type="InterPro" id="IPR001867">
    <property type="entry name" value="OmpR/PhoB-type_DNA-bd"/>
</dbReference>
<dbReference type="Gene3D" id="3.40.50.2300">
    <property type="match status" value="1"/>
</dbReference>
<dbReference type="GO" id="GO:0000976">
    <property type="term" value="F:transcription cis-regulatory region binding"/>
    <property type="evidence" value="ECO:0007669"/>
    <property type="project" value="TreeGrafter"/>
</dbReference>
<proteinExistence type="predicted"/>
<dbReference type="KEGG" id="cuh:BJN34_00405"/>
<dbReference type="PANTHER" id="PTHR48111">
    <property type="entry name" value="REGULATOR OF RPOS"/>
    <property type="match status" value="1"/>
</dbReference>
<feature type="modified residue" description="4-aspartylphosphate" evidence="4">
    <location>
        <position position="57"/>
    </location>
</feature>
<dbReference type="Proteomes" id="UP000189627">
    <property type="component" value="Chromosome 1"/>
</dbReference>
<feature type="domain" description="OmpR/PhoB-type" evidence="7">
    <location>
        <begin position="134"/>
        <end position="233"/>
    </location>
</feature>
<dbReference type="RefSeq" id="WP_078194707.1">
    <property type="nucleotide sequence ID" value="NZ_CP017757.2"/>
</dbReference>
<dbReference type="Gene3D" id="6.10.250.690">
    <property type="match status" value="1"/>
</dbReference>
<dbReference type="SUPFAM" id="SSF52172">
    <property type="entry name" value="CheY-like"/>
    <property type="match status" value="1"/>
</dbReference>
<dbReference type="GO" id="GO:0032993">
    <property type="term" value="C:protein-DNA complex"/>
    <property type="evidence" value="ECO:0007669"/>
    <property type="project" value="TreeGrafter"/>
</dbReference>
<organism evidence="8 9">
    <name type="scientific">Cupriavidus necator</name>
    <name type="common">Alcaligenes eutrophus</name>
    <name type="synonym">Ralstonia eutropha</name>
    <dbReference type="NCBI Taxonomy" id="106590"/>
    <lineage>
        <taxon>Bacteria</taxon>
        <taxon>Pseudomonadati</taxon>
        <taxon>Pseudomonadota</taxon>
        <taxon>Betaproteobacteria</taxon>
        <taxon>Burkholderiales</taxon>
        <taxon>Burkholderiaceae</taxon>
        <taxon>Cupriavidus</taxon>
    </lineage>
</organism>
<evidence type="ECO:0000313" key="9">
    <source>
        <dbReference type="Proteomes" id="UP000189627"/>
    </source>
</evidence>
<keyword evidence="3 5" id="KW-0238">DNA-binding</keyword>
<evidence type="ECO:0000256" key="5">
    <source>
        <dbReference type="PROSITE-ProRule" id="PRU01091"/>
    </source>
</evidence>
<gene>
    <name evidence="8" type="ORF">BJN34_00405</name>
</gene>
<dbReference type="PROSITE" id="PS50110">
    <property type="entry name" value="RESPONSE_REGULATORY"/>
    <property type="match status" value="1"/>
</dbReference>
<dbReference type="SMART" id="SM00862">
    <property type="entry name" value="Trans_reg_C"/>
    <property type="match status" value="1"/>
</dbReference>
<dbReference type="InterPro" id="IPR001789">
    <property type="entry name" value="Sig_transdc_resp-reg_receiver"/>
</dbReference>
<feature type="domain" description="Response regulatory" evidence="6">
    <location>
        <begin position="8"/>
        <end position="123"/>
    </location>
</feature>
<feature type="DNA-binding region" description="OmpR/PhoB-type" evidence="5">
    <location>
        <begin position="134"/>
        <end position="233"/>
    </location>
</feature>
<evidence type="ECO:0000259" key="7">
    <source>
        <dbReference type="PROSITE" id="PS51755"/>
    </source>
</evidence>
<dbReference type="Pfam" id="PF00072">
    <property type="entry name" value="Response_reg"/>
    <property type="match status" value="1"/>
</dbReference>
<evidence type="ECO:0000256" key="4">
    <source>
        <dbReference type="PROSITE-ProRule" id="PRU00169"/>
    </source>
</evidence>
<dbReference type="GO" id="GO:0005829">
    <property type="term" value="C:cytosol"/>
    <property type="evidence" value="ECO:0007669"/>
    <property type="project" value="TreeGrafter"/>
</dbReference>
<evidence type="ECO:0000313" key="8">
    <source>
        <dbReference type="EMBL" id="AQV92353.1"/>
    </source>
</evidence>
<evidence type="ECO:0000256" key="3">
    <source>
        <dbReference type="ARBA" id="ARBA00023125"/>
    </source>
</evidence>
<reference evidence="9" key="1">
    <citation type="submission" date="2017-02" db="EMBL/GenBank/DDBJ databases">
        <title>Complete genome sequence of Cupriavidus necator strain NH9, a 3-chlorobenzoate degrader.</title>
        <authorList>
            <person name="Moriuchi R."/>
            <person name="Dohra H."/>
            <person name="Ogawa N."/>
        </authorList>
    </citation>
    <scope>NUCLEOTIDE SEQUENCE [LARGE SCALE GENOMIC DNA]</scope>
    <source>
        <strain evidence="9">NH9</strain>
    </source>
</reference>
<dbReference type="AlphaFoldDB" id="A0A1U9UI48"/>
<dbReference type="PROSITE" id="PS51755">
    <property type="entry name" value="OMPR_PHOB"/>
    <property type="match status" value="1"/>
</dbReference>
<dbReference type="OrthoDB" id="9802426at2"/>
<keyword evidence="1 4" id="KW-0597">Phosphoprotein</keyword>
<dbReference type="SMART" id="SM00448">
    <property type="entry name" value="REC"/>
    <property type="match status" value="1"/>
</dbReference>
<dbReference type="GO" id="GO:0000156">
    <property type="term" value="F:phosphorelay response regulator activity"/>
    <property type="evidence" value="ECO:0007669"/>
    <property type="project" value="TreeGrafter"/>
</dbReference>
<accession>A0A1U9UI48</accession>
<name>A0A1U9UI48_CUPNE</name>
<evidence type="ECO:0000256" key="2">
    <source>
        <dbReference type="ARBA" id="ARBA00023012"/>
    </source>
</evidence>
<dbReference type="Pfam" id="PF00486">
    <property type="entry name" value="Trans_reg_C"/>
    <property type="match status" value="1"/>
</dbReference>
<dbReference type="PANTHER" id="PTHR48111:SF40">
    <property type="entry name" value="PHOSPHATE REGULON TRANSCRIPTIONAL REGULATORY PROTEIN PHOB"/>
    <property type="match status" value="1"/>
</dbReference>
<dbReference type="InterPro" id="IPR039420">
    <property type="entry name" value="WalR-like"/>
</dbReference>
<sequence length="245" mass="27411">MGKKMPSRIASLEDAPADAALIRQVVTGAGYECVSFGESRRLLLALRDAGFDLLLLDWQMPDLSGREVLAWVRTHLDRRIPVMFLTCRDAEHDIVNALAAGADDYMVKPVRPAELAARIESLLRRAYPAQMAPHAPLRLGDYAFDCALRKVTCNGQPVGLTPKEFDLAVLLFRNEGRIVTRDHITAAVWGREISPMSRTIDTHVSRVRSKLGLQAEHGMRLTPVYTHGYRLERMDRADRPERAAA</sequence>
<dbReference type="GO" id="GO:0006355">
    <property type="term" value="P:regulation of DNA-templated transcription"/>
    <property type="evidence" value="ECO:0007669"/>
    <property type="project" value="InterPro"/>
</dbReference>
<evidence type="ECO:0000259" key="6">
    <source>
        <dbReference type="PROSITE" id="PS50110"/>
    </source>
</evidence>
<dbReference type="CDD" id="cd00383">
    <property type="entry name" value="trans_reg_C"/>
    <property type="match status" value="1"/>
</dbReference>
<dbReference type="InterPro" id="IPR011006">
    <property type="entry name" value="CheY-like_superfamily"/>
</dbReference>
<dbReference type="EMBL" id="CP017757">
    <property type="protein sequence ID" value="AQV92353.1"/>
    <property type="molecule type" value="Genomic_DNA"/>
</dbReference>
<evidence type="ECO:0000256" key="1">
    <source>
        <dbReference type="ARBA" id="ARBA00022553"/>
    </source>
</evidence>
<dbReference type="InterPro" id="IPR036388">
    <property type="entry name" value="WH-like_DNA-bd_sf"/>
</dbReference>
<keyword evidence="2" id="KW-0902">Two-component regulatory system</keyword>
<dbReference type="Gene3D" id="1.10.10.10">
    <property type="entry name" value="Winged helix-like DNA-binding domain superfamily/Winged helix DNA-binding domain"/>
    <property type="match status" value="1"/>
</dbReference>